<dbReference type="SUPFAM" id="SSF109755">
    <property type="entry name" value="PhoU-like"/>
    <property type="match status" value="1"/>
</dbReference>
<sequence length="228" mass="25812">MDPSKTSPLSRLFGRSPFGALTEHIREVDRGTELLVEFLDASRANDWTAAGAVHERISECEHNADDLKDKIRLNLPSTLFLPISRSDLLVLIDVQDKIINKVKDISGLMTGRRMQFPDSLDQSIRDYLQISIEAVHQARKVLEEIDELLDSGFGRNVSEMIADMVVELGRLEKRADEAQVGIRRELLALEAELPPLEVIFLYRVIHWIGRISDRAEAVGARLQIMMAR</sequence>
<evidence type="ECO:0000256" key="1">
    <source>
        <dbReference type="ARBA" id="ARBA00008591"/>
    </source>
</evidence>
<accession>A0ABV2B0F4</accession>
<dbReference type="EMBL" id="APND01000002">
    <property type="protein sequence ID" value="MES1929358.1"/>
    <property type="molecule type" value="Genomic_DNA"/>
</dbReference>
<dbReference type="Pfam" id="PF01865">
    <property type="entry name" value="PhoU_div"/>
    <property type="match status" value="1"/>
</dbReference>
<dbReference type="NCBIfam" id="TIGR00153">
    <property type="entry name" value="TIGR00153 family protein"/>
    <property type="match status" value="1"/>
</dbReference>
<dbReference type="InterPro" id="IPR038078">
    <property type="entry name" value="PhoU-like_sf"/>
</dbReference>
<evidence type="ECO:0000313" key="3">
    <source>
        <dbReference type="Proteomes" id="UP001460888"/>
    </source>
</evidence>
<comment type="similarity">
    <text evidence="1">Belongs to the UPF0111 family.</text>
</comment>
<keyword evidence="3" id="KW-1185">Reference proteome</keyword>
<gene>
    <name evidence="2" type="ORF">SADO_08877</name>
</gene>
<comment type="caution">
    <text evidence="2">The sequence shown here is derived from an EMBL/GenBank/DDBJ whole genome shotgun (WGS) entry which is preliminary data.</text>
</comment>
<evidence type="ECO:0000313" key="2">
    <source>
        <dbReference type="EMBL" id="MES1929358.1"/>
    </source>
</evidence>
<name>A0ABV2B0F4_9GAMM</name>
<evidence type="ECO:0008006" key="4">
    <source>
        <dbReference type="Google" id="ProtNLM"/>
    </source>
</evidence>
<dbReference type="PANTHER" id="PTHR36536:SF3">
    <property type="entry name" value="UPF0111 PROTEIN HI_1603"/>
    <property type="match status" value="1"/>
</dbReference>
<dbReference type="PANTHER" id="PTHR36536">
    <property type="entry name" value="UPF0111 PROTEIN HI_1603"/>
    <property type="match status" value="1"/>
</dbReference>
<dbReference type="Gene3D" id="1.20.58.220">
    <property type="entry name" value="Phosphate transport system protein phou homolog 2, domain 2"/>
    <property type="match status" value="1"/>
</dbReference>
<proteinExistence type="inferred from homology"/>
<protein>
    <recommendedName>
        <fullName evidence="4">Phosphate transport regulator</fullName>
    </recommendedName>
</protein>
<organism evidence="2 3">
    <name type="scientific">Salinisphaera dokdonensis CL-ES53</name>
    <dbReference type="NCBI Taxonomy" id="1304272"/>
    <lineage>
        <taxon>Bacteria</taxon>
        <taxon>Pseudomonadati</taxon>
        <taxon>Pseudomonadota</taxon>
        <taxon>Gammaproteobacteria</taxon>
        <taxon>Salinisphaerales</taxon>
        <taxon>Salinisphaeraceae</taxon>
        <taxon>Salinisphaera</taxon>
    </lineage>
</organism>
<dbReference type="InterPro" id="IPR002727">
    <property type="entry name" value="DUF47"/>
</dbReference>
<dbReference type="InterPro" id="IPR018445">
    <property type="entry name" value="Put_Phosphate_transp_reg"/>
</dbReference>
<dbReference type="Proteomes" id="UP001460888">
    <property type="component" value="Unassembled WGS sequence"/>
</dbReference>
<dbReference type="RefSeq" id="WP_353110848.1">
    <property type="nucleotide sequence ID" value="NZ_APND01000002.1"/>
</dbReference>
<reference evidence="2 3" key="1">
    <citation type="submission" date="2013-03" db="EMBL/GenBank/DDBJ databases">
        <title>Salinisphaera dokdonensis CL-ES53 Genome Sequencing.</title>
        <authorList>
            <person name="Li C."/>
            <person name="Lai Q."/>
            <person name="Shao Z."/>
        </authorList>
    </citation>
    <scope>NUCLEOTIDE SEQUENCE [LARGE SCALE GENOMIC DNA]</scope>
    <source>
        <strain evidence="2 3">CL-ES53</strain>
    </source>
</reference>